<accession>A0ABY7L987</accession>
<organism evidence="1 2">
    <name type="scientific">Salinivibrio proteolyticus</name>
    <dbReference type="NCBI Taxonomy" id="334715"/>
    <lineage>
        <taxon>Bacteria</taxon>
        <taxon>Pseudomonadati</taxon>
        <taxon>Pseudomonadota</taxon>
        <taxon>Gammaproteobacteria</taxon>
        <taxon>Vibrionales</taxon>
        <taxon>Vibrionaceae</taxon>
        <taxon>Salinivibrio</taxon>
    </lineage>
</organism>
<dbReference type="Proteomes" id="UP001164676">
    <property type="component" value="Chromosome"/>
</dbReference>
<keyword evidence="2" id="KW-1185">Reference proteome</keyword>
<protein>
    <submittedName>
        <fullName evidence="1">ABC transporter substrate-binding protein</fullName>
    </submittedName>
</protein>
<evidence type="ECO:0000313" key="1">
    <source>
        <dbReference type="EMBL" id="WBA13618.1"/>
    </source>
</evidence>
<reference evidence="1" key="1">
    <citation type="submission" date="2022-09" db="EMBL/GenBank/DDBJ databases">
        <authorList>
            <person name="Li Z.-J."/>
        </authorList>
    </citation>
    <scope>NUCLEOTIDE SEQUENCE</scope>
    <source>
        <strain evidence="1">TGB10</strain>
    </source>
</reference>
<proteinExistence type="predicted"/>
<dbReference type="SUPFAM" id="SSF53850">
    <property type="entry name" value="Periplasmic binding protein-like II"/>
    <property type="match status" value="1"/>
</dbReference>
<gene>
    <name evidence="1" type="ORF">N7E60_07585</name>
</gene>
<dbReference type="EMBL" id="CP114584">
    <property type="protein sequence ID" value="WBA13618.1"/>
    <property type="molecule type" value="Genomic_DNA"/>
</dbReference>
<name>A0ABY7L987_9GAMM</name>
<dbReference type="RefSeq" id="WP_269597011.1">
    <property type="nucleotide sequence ID" value="NZ_CP114584.1"/>
</dbReference>
<sequence length="265" mass="29518">MLPMMIGNLNMSIQAGRVGALLSALVLFLIGPSPIQAQPSNSDAPPHTLVIHMGELPGLINLDGSGPFVDFVRFLDDQDPNTQIEITVFPIHRAINGIVQGSADLMLPAVRPTKTVTDLPFAFSSESFGDVTHVLYTHKNNPLPVDVLWANPEPYTIEAVPYYMPFKVKRSHSIEQSLRRLAAGRIDGFVWAQEEADMMLKQLGLTNIRRAHFADFQDVFVIPKGEKGQAIDAYLTALITRLRDSGALAREYYKVHRPYVDWQPE</sequence>
<evidence type="ECO:0000313" key="2">
    <source>
        <dbReference type="Proteomes" id="UP001164676"/>
    </source>
</evidence>